<evidence type="ECO:0000256" key="1">
    <source>
        <dbReference type="ARBA" id="ARBA00022603"/>
    </source>
</evidence>
<comment type="caution">
    <text evidence="4">The sequence shown here is derived from an EMBL/GenBank/DDBJ whole genome shotgun (WGS) entry which is preliminary data.</text>
</comment>
<dbReference type="PANTHER" id="PTHR46429">
    <property type="entry name" value="23S RRNA (GUANOSINE-2'-O-)-METHYLTRANSFERASE RLMB"/>
    <property type="match status" value="1"/>
</dbReference>
<evidence type="ECO:0000259" key="3">
    <source>
        <dbReference type="Pfam" id="PF00588"/>
    </source>
</evidence>
<dbReference type="AlphaFoldDB" id="A0A9W5VX39"/>
<feature type="domain" description="tRNA/rRNA methyltransferase SpoU type" evidence="3">
    <location>
        <begin position="92"/>
        <end position="226"/>
    </location>
</feature>
<dbReference type="InterPro" id="IPR029026">
    <property type="entry name" value="tRNA_m1G_MTases_N"/>
</dbReference>
<keyword evidence="1" id="KW-0489">Methyltransferase</keyword>
<evidence type="ECO:0000313" key="5">
    <source>
        <dbReference type="Proteomes" id="UP000014387"/>
    </source>
</evidence>
<reference evidence="4 5" key="1">
    <citation type="submission" date="2013-05" db="EMBL/GenBank/DDBJ databases">
        <title>The Genome Sequence of Actinomyces europaeus ACS-120-V-COL10B.</title>
        <authorList>
            <consortium name="The Broad Institute Genomics Platform"/>
            <person name="Earl A."/>
            <person name="Ward D."/>
            <person name="Feldgarden M."/>
            <person name="Gevers D."/>
            <person name="Saerens B."/>
            <person name="Vaneechoutte M."/>
            <person name="Walker B."/>
            <person name="Young S."/>
            <person name="Zeng Q."/>
            <person name="Gargeya S."/>
            <person name="Fitzgerald M."/>
            <person name="Haas B."/>
            <person name="Abouelleil A."/>
            <person name="Allen A.W."/>
            <person name="Alvarado L."/>
            <person name="Arachchi H.M."/>
            <person name="Berlin A.M."/>
            <person name="Chapman S.B."/>
            <person name="Gainer-Dewar J."/>
            <person name="Goldberg J."/>
            <person name="Griggs A."/>
            <person name="Gujja S."/>
            <person name="Hansen M."/>
            <person name="Howarth C."/>
            <person name="Imamovic A."/>
            <person name="Ireland A."/>
            <person name="Larimer J."/>
            <person name="McCowan C."/>
            <person name="Murphy C."/>
            <person name="Pearson M."/>
            <person name="Poon T.W."/>
            <person name="Priest M."/>
            <person name="Roberts A."/>
            <person name="Saif S."/>
            <person name="Shea T."/>
            <person name="Sisk P."/>
            <person name="Sykes S."/>
            <person name="Wortman J."/>
            <person name="Nusbaum C."/>
            <person name="Birren B."/>
        </authorList>
    </citation>
    <scope>NUCLEOTIDE SEQUENCE [LARGE SCALE GENOMIC DNA]</scope>
    <source>
        <strain evidence="4 5">ACS-120-V-Col10b</strain>
    </source>
</reference>
<dbReference type="Pfam" id="PF00588">
    <property type="entry name" value="SpoU_methylase"/>
    <property type="match status" value="1"/>
</dbReference>
<keyword evidence="2" id="KW-0808">Transferase</keyword>
<dbReference type="Proteomes" id="UP000014387">
    <property type="component" value="Unassembled WGS sequence"/>
</dbReference>
<evidence type="ECO:0000256" key="2">
    <source>
        <dbReference type="ARBA" id="ARBA00022679"/>
    </source>
</evidence>
<dbReference type="SUPFAM" id="SSF75217">
    <property type="entry name" value="alpha/beta knot"/>
    <property type="match status" value="1"/>
</dbReference>
<keyword evidence="5" id="KW-1185">Reference proteome</keyword>
<dbReference type="Gene3D" id="3.40.1280.10">
    <property type="match status" value="1"/>
</dbReference>
<dbReference type="GO" id="GO:0008173">
    <property type="term" value="F:RNA methyltransferase activity"/>
    <property type="evidence" value="ECO:0007669"/>
    <property type="project" value="InterPro"/>
</dbReference>
<dbReference type="GO" id="GO:0005829">
    <property type="term" value="C:cytosol"/>
    <property type="evidence" value="ECO:0007669"/>
    <property type="project" value="TreeGrafter"/>
</dbReference>
<accession>A0A9W5VX39</accession>
<gene>
    <name evidence="4" type="ORF">HMPREF9238_01354</name>
</gene>
<dbReference type="PANTHER" id="PTHR46429:SF1">
    <property type="entry name" value="23S RRNA (GUANOSINE-2'-O-)-METHYLTRANSFERASE RLMB"/>
    <property type="match status" value="1"/>
</dbReference>
<protein>
    <recommendedName>
        <fullName evidence="3">tRNA/rRNA methyltransferase SpoU type domain-containing protein</fullName>
    </recommendedName>
</protein>
<organism evidence="4 5">
    <name type="scientific">Gleimia europaea ACS-120-V-Col10b</name>
    <dbReference type="NCBI Taxonomy" id="883069"/>
    <lineage>
        <taxon>Bacteria</taxon>
        <taxon>Bacillati</taxon>
        <taxon>Actinomycetota</taxon>
        <taxon>Actinomycetes</taxon>
        <taxon>Actinomycetales</taxon>
        <taxon>Actinomycetaceae</taxon>
        <taxon>Gleimia</taxon>
    </lineage>
</organism>
<dbReference type="GO" id="GO:0006396">
    <property type="term" value="P:RNA processing"/>
    <property type="evidence" value="ECO:0007669"/>
    <property type="project" value="InterPro"/>
</dbReference>
<sequence length="239" mass="26828">MHGKRLALTVSRVVCMFEDVAKIHENEVRSVPGSGVGPWPGGEENWPQGDQYDPVLLREGDTRNVEDRFRYWSNEAIKSFLDSVGRPDWLEVAVQNLGHDFNIGSIVRTANCLGVRRVHIVGRRRWNRRGAMVTDRYLEVVHHPEIDGFLDHVRSRGLRVIGIDNIEGSRPLEGQVLPDKCVLVMGEESTGLSEDMARDCESVLHITQYGSSRSMNVGHAAAIAMWAWVIQHGGDPERA</sequence>
<dbReference type="EMBL" id="AGWN01000001">
    <property type="protein sequence ID" value="EPD31578.1"/>
    <property type="molecule type" value="Genomic_DNA"/>
</dbReference>
<dbReference type="GO" id="GO:0032259">
    <property type="term" value="P:methylation"/>
    <property type="evidence" value="ECO:0007669"/>
    <property type="project" value="UniProtKB-KW"/>
</dbReference>
<dbReference type="InterPro" id="IPR029028">
    <property type="entry name" value="Alpha/beta_knot_MTases"/>
</dbReference>
<proteinExistence type="predicted"/>
<name>A0A9W5VX39_9ACTO</name>
<dbReference type="InterPro" id="IPR001537">
    <property type="entry name" value="SpoU_MeTrfase"/>
</dbReference>
<dbReference type="InterPro" id="IPR004441">
    <property type="entry name" value="rRNA_MeTrfase_TrmH"/>
</dbReference>
<evidence type="ECO:0000313" key="4">
    <source>
        <dbReference type="EMBL" id="EPD31578.1"/>
    </source>
</evidence>
<dbReference type="GO" id="GO:0003723">
    <property type="term" value="F:RNA binding"/>
    <property type="evidence" value="ECO:0007669"/>
    <property type="project" value="InterPro"/>
</dbReference>